<dbReference type="GO" id="GO:0070681">
    <property type="term" value="P:glutaminyl-tRNAGln biosynthesis via transamidation"/>
    <property type="evidence" value="ECO:0007669"/>
    <property type="project" value="TreeGrafter"/>
</dbReference>
<evidence type="ECO:0000313" key="2">
    <source>
        <dbReference type="EMBL" id="AHF00786.1"/>
    </source>
</evidence>
<comment type="function">
    <text evidence="1">Allows the formation of correctly charged Asn-tRNA(Asn) or Gln-tRNA(Gln) through the transamidation of misacylated Asp-tRNA(Asn) or Glu-tRNA(Gln) in organisms which lack either or both of asparaginyl-tRNA or glutaminyl-tRNA synthetases. The reaction takes place in the presence of glutamine and ATP through an activated phospho-Asp-tRNA(Asn) or phospho-Glu-tRNA(Gln).</text>
</comment>
<dbReference type="PANTHER" id="PTHR15004">
    <property type="entry name" value="GLUTAMYL-TRNA(GLN) AMIDOTRANSFERASE SUBUNIT C, MITOCHONDRIAL"/>
    <property type="match status" value="1"/>
</dbReference>
<organism evidence="2 3">
    <name type="scientific">Thiomicrospira aerophila AL3</name>
    <dbReference type="NCBI Taxonomy" id="717772"/>
    <lineage>
        <taxon>Bacteria</taxon>
        <taxon>Pseudomonadati</taxon>
        <taxon>Pseudomonadota</taxon>
        <taxon>Gammaproteobacteria</taxon>
        <taxon>Thiotrichales</taxon>
        <taxon>Piscirickettsiaceae</taxon>
        <taxon>Thiomicrospira</taxon>
    </lineage>
</organism>
<accession>W0DV95</accession>
<dbReference type="InParanoid" id="W0DV95"/>
<dbReference type="Proteomes" id="UP000005380">
    <property type="component" value="Chromosome"/>
</dbReference>
<comment type="catalytic activity">
    <reaction evidence="1">
        <text>L-aspartyl-tRNA(Asn) + L-glutamine + ATP + H2O = L-asparaginyl-tRNA(Asn) + L-glutamate + ADP + phosphate + 2 H(+)</text>
        <dbReference type="Rhea" id="RHEA:14513"/>
        <dbReference type="Rhea" id="RHEA-COMP:9674"/>
        <dbReference type="Rhea" id="RHEA-COMP:9677"/>
        <dbReference type="ChEBI" id="CHEBI:15377"/>
        <dbReference type="ChEBI" id="CHEBI:15378"/>
        <dbReference type="ChEBI" id="CHEBI:29985"/>
        <dbReference type="ChEBI" id="CHEBI:30616"/>
        <dbReference type="ChEBI" id="CHEBI:43474"/>
        <dbReference type="ChEBI" id="CHEBI:58359"/>
        <dbReference type="ChEBI" id="CHEBI:78515"/>
        <dbReference type="ChEBI" id="CHEBI:78516"/>
        <dbReference type="ChEBI" id="CHEBI:456216"/>
    </reaction>
</comment>
<dbReference type="GO" id="GO:0005524">
    <property type="term" value="F:ATP binding"/>
    <property type="evidence" value="ECO:0007669"/>
    <property type="project" value="UniProtKB-KW"/>
</dbReference>
<dbReference type="STRING" id="717772.THIAE_02445"/>
<comment type="subunit">
    <text evidence="1">Heterotrimer of A, B and C subunits.</text>
</comment>
<dbReference type="Pfam" id="PF02686">
    <property type="entry name" value="GatC"/>
    <property type="match status" value="1"/>
</dbReference>
<sequence length="95" mass="10479">MALSEQEVLKIAKLSALDVSSQDLSRLSAKLSNVLDLFAQLEQVNTDHVLPMAHPLDKVQRLRADQAVADIPRDKYQAIAPACEQGLYLVPKVID</sequence>
<dbReference type="HAMAP" id="MF_00122">
    <property type="entry name" value="GatC"/>
    <property type="match status" value="1"/>
</dbReference>
<keyword evidence="1" id="KW-0067">ATP-binding</keyword>
<keyword evidence="1" id="KW-0436">Ligase</keyword>
<dbReference type="AlphaFoldDB" id="W0DV95"/>
<dbReference type="GO" id="GO:0016740">
    <property type="term" value="F:transferase activity"/>
    <property type="evidence" value="ECO:0007669"/>
    <property type="project" value="UniProtKB-KW"/>
</dbReference>
<name>W0DV95_9GAMM</name>
<dbReference type="EMBL" id="CP007030">
    <property type="protein sequence ID" value="AHF00786.1"/>
    <property type="molecule type" value="Genomic_DNA"/>
</dbReference>
<dbReference type="OrthoDB" id="9794326at2"/>
<dbReference type="PANTHER" id="PTHR15004:SF0">
    <property type="entry name" value="GLUTAMYL-TRNA(GLN) AMIDOTRANSFERASE SUBUNIT C, MITOCHONDRIAL"/>
    <property type="match status" value="1"/>
</dbReference>
<comment type="similarity">
    <text evidence="1">Belongs to the GatC family.</text>
</comment>
<keyword evidence="2" id="KW-0808">Transferase</keyword>
<dbReference type="SUPFAM" id="SSF141000">
    <property type="entry name" value="Glu-tRNAGln amidotransferase C subunit"/>
    <property type="match status" value="1"/>
</dbReference>
<proteinExistence type="inferred from homology"/>
<evidence type="ECO:0000313" key="3">
    <source>
        <dbReference type="Proteomes" id="UP000005380"/>
    </source>
</evidence>
<protein>
    <recommendedName>
        <fullName evidence="1">Aspartyl/glutamyl-tRNA(Asn/Gln) amidotransferase subunit C</fullName>
        <shortName evidence="1">Asp/Glu-ADT subunit C</shortName>
        <ecNumber evidence="1">6.3.5.-</ecNumber>
    </recommendedName>
</protein>
<dbReference type="KEGG" id="tao:THIAE_02445"/>
<dbReference type="GO" id="GO:0050566">
    <property type="term" value="F:asparaginyl-tRNA synthase (glutamine-hydrolyzing) activity"/>
    <property type="evidence" value="ECO:0007669"/>
    <property type="project" value="RHEA"/>
</dbReference>
<comment type="catalytic activity">
    <reaction evidence="1">
        <text>L-glutamyl-tRNA(Gln) + L-glutamine + ATP + H2O = L-glutaminyl-tRNA(Gln) + L-glutamate + ADP + phosphate + H(+)</text>
        <dbReference type="Rhea" id="RHEA:17521"/>
        <dbReference type="Rhea" id="RHEA-COMP:9681"/>
        <dbReference type="Rhea" id="RHEA-COMP:9684"/>
        <dbReference type="ChEBI" id="CHEBI:15377"/>
        <dbReference type="ChEBI" id="CHEBI:15378"/>
        <dbReference type="ChEBI" id="CHEBI:29985"/>
        <dbReference type="ChEBI" id="CHEBI:30616"/>
        <dbReference type="ChEBI" id="CHEBI:43474"/>
        <dbReference type="ChEBI" id="CHEBI:58359"/>
        <dbReference type="ChEBI" id="CHEBI:78520"/>
        <dbReference type="ChEBI" id="CHEBI:78521"/>
        <dbReference type="ChEBI" id="CHEBI:456216"/>
    </reaction>
</comment>
<dbReference type="GO" id="GO:0006412">
    <property type="term" value="P:translation"/>
    <property type="evidence" value="ECO:0007669"/>
    <property type="project" value="UniProtKB-UniRule"/>
</dbReference>
<gene>
    <name evidence="1" type="primary">gatC</name>
    <name evidence="2" type="ORF">THIAE_02445</name>
</gene>
<reference evidence="2 3" key="1">
    <citation type="submission" date="2013-12" db="EMBL/GenBank/DDBJ databases">
        <authorList>
            <consortium name="DOE Joint Genome Institute"/>
            <person name="Kappler U."/>
            <person name="Huntemann M."/>
            <person name="Han J."/>
            <person name="Chen A."/>
            <person name="Kyrpides N."/>
            <person name="Mavromatis K."/>
            <person name="Markowitz V."/>
            <person name="Palaniappan K."/>
            <person name="Ivanova N."/>
            <person name="Schaumberg A."/>
            <person name="Pati A."/>
            <person name="Liolios K."/>
            <person name="Nordberg H.P."/>
            <person name="Cantor M.N."/>
            <person name="Hua S.X."/>
            <person name="Woyke T."/>
        </authorList>
    </citation>
    <scope>NUCLEOTIDE SEQUENCE [LARGE SCALE GENOMIC DNA]</scope>
    <source>
        <strain evidence="3">AL2</strain>
    </source>
</reference>
<dbReference type="InterPro" id="IPR036113">
    <property type="entry name" value="Asp/Glu-ADT_sf_sub_c"/>
</dbReference>
<keyword evidence="1" id="KW-0648">Protein biosynthesis</keyword>
<dbReference type="Gene3D" id="1.10.20.60">
    <property type="entry name" value="Glu-tRNAGln amidotransferase C subunit, N-terminal domain"/>
    <property type="match status" value="1"/>
</dbReference>
<dbReference type="GO" id="GO:0050567">
    <property type="term" value="F:glutaminyl-tRNA synthase (glutamine-hydrolyzing) activity"/>
    <property type="evidence" value="ECO:0007669"/>
    <property type="project" value="UniProtKB-UniRule"/>
</dbReference>
<keyword evidence="3" id="KW-1185">Reference proteome</keyword>
<dbReference type="GO" id="GO:0006450">
    <property type="term" value="P:regulation of translational fidelity"/>
    <property type="evidence" value="ECO:0007669"/>
    <property type="project" value="InterPro"/>
</dbReference>
<dbReference type="RefSeq" id="WP_006459910.1">
    <property type="nucleotide sequence ID" value="NZ_CP007030.1"/>
</dbReference>
<dbReference type="EC" id="6.3.5.-" evidence="1"/>
<dbReference type="NCBIfam" id="TIGR00135">
    <property type="entry name" value="gatC"/>
    <property type="match status" value="1"/>
</dbReference>
<keyword evidence="1" id="KW-0547">Nucleotide-binding</keyword>
<dbReference type="eggNOG" id="COG0721">
    <property type="taxonomic scope" value="Bacteria"/>
</dbReference>
<dbReference type="InterPro" id="IPR003837">
    <property type="entry name" value="GatC"/>
</dbReference>
<evidence type="ECO:0000256" key="1">
    <source>
        <dbReference type="HAMAP-Rule" id="MF_00122"/>
    </source>
</evidence>
<dbReference type="HOGENOM" id="CLU_105899_2_2_6"/>